<dbReference type="AlphaFoldDB" id="A0AAV8SLP2"/>
<gene>
    <name evidence="6" type="ORF">K2173_008661</name>
</gene>
<dbReference type="Proteomes" id="UP001159364">
    <property type="component" value="Linkage Group LG10"/>
</dbReference>
<evidence type="ECO:0000256" key="1">
    <source>
        <dbReference type="ARBA" id="ARBA00001947"/>
    </source>
</evidence>
<evidence type="ECO:0000256" key="3">
    <source>
        <dbReference type="ARBA" id="ARBA00022723"/>
    </source>
</evidence>
<dbReference type="EMBL" id="JAIWQS010000010">
    <property type="protein sequence ID" value="KAJ8752926.1"/>
    <property type="molecule type" value="Genomic_DNA"/>
</dbReference>
<evidence type="ECO:0000256" key="4">
    <source>
        <dbReference type="ARBA" id="ARBA00022833"/>
    </source>
</evidence>
<sequence>MTSGTKSMSDPTGIASCRLCFELADNVSLQEGATCELLSVCVHVHRRANVGPDTNVLVMGAGPIGLFSFNKYSDYN</sequence>
<protein>
    <submittedName>
        <fullName evidence="6">Uncharacterized protein</fullName>
    </submittedName>
</protein>
<evidence type="ECO:0000256" key="2">
    <source>
        <dbReference type="ARBA" id="ARBA00008072"/>
    </source>
</evidence>
<comment type="cofactor">
    <cofactor evidence="1">
        <name>Zn(2+)</name>
        <dbReference type="ChEBI" id="CHEBI:29105"/>
    </cofactor>
</comment>
<reference evidence="6 7" key="1">
    <citation type="submission" date="2021-09" db="EMBL/GenBank/DDBJ databases">
        <title>Genomic insights and catalytic innovation underlie evolution of tropane alkaloids biosynthesis.</title>
        <authorList>
            <person name="Wang Y.-J."/>
            <person name="Tian T."/>
            <person name="Huang J.-P."/>
            <person name="Huang S.-X."/>
        </authorList>
    </citation>
    <scope>NUCLEOTIDE SEQUENCE [LARGE SCALE GENOMIC DNA]</scope>
    <source>
        <strain evidence="6">KIB-2018</strain>
        <tissue evidence="6">Leaf</tissue>
    </source>
</reference>
<comment type="similarity">
    <text evidence="2">Belongs to the zinc-containing alcohol dehydrogenase family.</text>
</comment>
<dbReference type="GO" id="GO:0046872">
    <property type="term" value="F:metal ion binding"/>
    <property type="evidence" value="ECO:0007669"/>
    <property type="project" value="UniProtKB-KW"/>
</dbReference>
<comment type="caution">
    <text evidence="6">The sequence shown here is derived from an EMBL/GenBank/DDBJ whole genome shotgun (WGS) entry which is preliminary data.</text>
</comment>
<proteinExistence type="inferred from homology"/>
<evidence type="ECO:0000256" key="5">
    <source>
        <dbReference type="ARBA" id="ARBA00023002"/>
    </source>
</evidence>
<dbReference type="InterPro" id="IPR036291">
    <property type="entry name" value="NAD(P)-bd_dom_sf"/>
</dbReference>
<keyword evidence="4" id="KW-0862">Zinc</keyword>
<dbReference type="Gene3D" id="3.90.180.10">
    <property type="entry name" value="Medium-chain alcohol dehydrogenases, catalytic domain"/>
    <property type="match status" value="1"/>
</dbReference>
<organism evidence="6 7">
    <name type="scientific">Erythroxylum novogranatense</name>
    <dbReference type="NCBI Taxonomy" id="1862640"/>
    <lineage>
        <taxon>Eukaryota</taxon>
        <taxon>Viridiplantae</taxon>
        <taxon>Streptophyta</taxon>
        <taxon>Embryophyta</taxon>
        <taxon>Tracheophyta</taxon>
        <taxon>Spermatophyta</taxon>
        <taxon>Magnoliopsida</taxon>
        <taxon>eudicotyledons</taxon>
        <taxon>Gunneridae</taxon>
        <taxon>Pentapetalae</taxon>
        <taxon>rosids</taxon>
        <taxon>fabids</taxon>
        <taxon>Malpighiales</taxon>
        <taxon>Erythroxylaceae</taxon>
        <taxon>Erythroxylum</taxon>
    </lineage>
</organism>
<dbReference type="PANTHER" id="PTHR43161">
    <property type="entry name" value="SORBITOL DEHYDROGENASE"/>
    <property type="match status" value="1"/>
</dbReference>
<keyword evidence="5" id="KW-0560">Oxidoreductase</keyword>
<name>A0AAV8SLP2_9ROSI</name>
<dbReference type="SUPFAM" id="SSF51735">
    <property type="entry name" value="NAD(P)-binding Rossmann-fold domains"/>
    <property type="match status" value="1"/>
</dbReference>
<keyword evidence="7" id="KW-1185">Reference proteome</keyword>
<dbReference type="PANTHER" id="PTHR43161:SF9">
    <property type="entry name" value="SORBITOL DEHYDROGENASE"/>
    <property type="match status" value="1"/>
</dbReference>
<evidence type="ECO:0000313" key="7">
    <source>
        <dbReference type="Proteomes" id="UP001159364"/>
    </source>
</evidence>
<accession>A0AAV8SLP2</accession>
<evidence type="ECO:0000313" key="6">
    <source>
        <dbReference type="EMBL" id="KAJ8752926.1"/>
    </source>
</evidence>
<keyword evidence="3" id="KW-0479">Metal-binding</keyword>
<dbReference type="GO" id="GO:0016491">
    <property type="term" value="F:oxidoreductase activity"/>
    <property type="evidence" value="ECO:0007669"/>
    <property type="project" value="UniProtKB-KW"/>
</dbReference>
<dbReference type="Gene3D" id="3.40.50.720">
    <property type="entry name" value="NAD(P)-binding Rossmann-like Domain"/>
    <property type="match status" value="1"/>
</dbReference>